<evidence type="ECO:0000256" key="1">
    <source>
        <dbReference type="SAM" id="SignalP"/>
    </source>
</evidence>
<organism evidence="2">
    <name type="scientific">Anopheles braziliensis</name>
    <dbReference type="NCBI Taxonomy" id="58242"/>
    <lineage>
        <taxon>Eukaryota</taxon>
        <taxon>Metazoa</taxon>
        <taxon>Ecdysozoa</taxon>
        <taxon>Arthropoda</taxon>
        <taxon>Hexapoda</taxon>
        <taxon>Insecta</taxon>
        <taxon>Pterygota</taxon>
        <taxon>Neoptera</taxon>
        <taxon>Endopterygota</taxon>
        <taxon>Diptera</taxon>
        <taxon>Nematocera</taxon>
        <taxon>Culicoidea</taxon>
        <taxon>Culicidae</taxon>
        <taxon>Anophelinae</taxon>
        <taxon>Anopheles</taxon>
    </lineage>
</organism>
<feature type="signal peptide" evidence="1">
    <location>
        <begin position="1"/>
        <end position="17"/>
    </location>
</feature>
<proteinExistence type="predicted"/>
<evidence type="ECO:0000313" key="2">
    <source>
        <dbReference type="EMBL" id="MBW29829.1"/>
    </source>
</evidence>
<sequence>MFTIAAILLSAPQLTHSLTHSQALALALTHSGDPGGWMTGYRGVWFDDDDRITNTRVARLRAYWSPGFVLLLVVVKVGCQDTLGCAKICACVCVCVYVKPLSDVFPCGVFPARVEWGRRLLLSL</sequence>
<accession>A0A2M3ZMU0</accession>
<name>A0A2M3ZMU0_9DIPT</name>
<feature type="chain" id="PRO_5014720788" evidence="1">
    <location>
        <begin position="18"/>
        <end position="124"/>
    </location>
</feature>
<dbReference type="EMBL" id="GGFM01009078">
    <property type="protein sequence ID" value="MBW29829.1"/>
    <property type="molecule type" value="Transcribed_RNA"/>
</dbReference>
<protein>
    <submittedName>
        <fullName evidence="2">Putative secreted peptide</fullName>
    </submittedName>
</protein>
<dbReference type="AlphaFoldDB" id="A0A2M3ZMU0"/>
<reference evidence="2" key="1">
    <citation type="submission" date="2018-01" db="EMBL/GenBank/DDBJ databases">
        <title>An insight into the sialome of Amazonian anophelines.</title>
        <authorList>
            <person name="Ribeiro J.M."/>
            <person name="Scarpassa V."/>
            <person name="Calvo E."/>
        </authorList>
    </citation>
    <scope>NUCLEOTIDE SEQUENCE</scope>
    <source>
        <tissue evidence="2">Salivary glands</tissue>
    </source>
</reference>
<keyword evidence="1" id="KW-0732">Signal</keyword>